<gene>
    <name evidence="9" type="primary">LOC111460453</name>
</gene>
<dbReference type="PANTHER" id="PTHR33057:SF175">
    <property type="entry name" value="TRANSCRIPTION REPRESSOR OFP12"/>
    <property type="match status" value="1"/>
</dbReference>
<evidence type="ECO:0000256" key="3">
    <source>
        <dbReference type="ARBA" id="ARBA00023015"/>
    </source>
</evidence>
<comment type="function">
    <text evidence="6">Transcriptional repressor that regulates multiple aspects of plant growth and development.</text>
</comment>
<evidence type="ECO:0000313" key="8">
    <source>
        <dbReference type="Proteomes" id="UP000504609"/>
    </source>
</evidence>
<dbReference type="RefSeq" id="XP_022959494.1">
    <property type="nucleotide sequence ID" value="XM_023103726.1"/>
</dbReference>
<sequence length="225" mass="25283">MRCENGIKKLNTHVRTLVCLNLPLFLLQPSHLKKMSNRFLKHFHFSKLKFSPPAAVAHSSSSDCYFTSNPISLTPSSLADDGFFSTSSDADDSISDDLATLLASRRFFFSSPGRSNSICDSSTARRRSHDVVVSEGLEVPKYSMDPYADFRRSMQEMVEARELESVRSDSEFLRDLLSCYLRLNPKNTHKFIVRAFADLLLCLLTSSSSAPPSAPKARRKGVMFR</sequence>
<evidence type="ECO:0000256" key="1">
    <source>
        <dbReference type="ARBA" id="ARBA00004123"/>
    </source>
</evidence>
<evidence type="ECO:0000256" key="6">
    <source>
        <dbReference type="RuleBase" id="RU367028"/>
    </source>
</evidence>
<proteinExistence type="predicted"/>
<keyword evidence="5 6" id="KW-0539">Nucleus</keyword>
<feature type="domain" description="OVATE" evidence="7">
    <location>
        <begin position="139"/>
        <end position="202"/>
    </location>
</feature>
<comment type="subcellular location">
    <subcellularLocation>
        <location evidence="1 6">Nucleus</location>
    </subcellularLocation>
</comment>
<dbReference type="GeneID" id="111460453"/>
<dbReference type="AlphaFoldDB" id="A0A6J1H878"/>
<dbReference type="GO" id="GO:0005634">
    <property type="term" value="C:nucleus"/>
    <property type="evidence" value="ECO:0007669"/>
    <property type="project" value="UniProtKB-SubCell"/>
</dbReference>
<organism evidence="8 9">
    <name type="scientific">Cucurbita moschata</name>
    <name type="common">Winter crookneck squash</name>
    <name type="synonym">Cucurbita pepo var. moschata</name>
    <dbReference type="NCBI Taxonomy" id="3662"/>
    <lineage>
        <taxon>Eukaryota</taxon>
        <taxon>Viridiplantae</taxon>
        <taxon>Streptophyta</taxon>
        <taxon>Embryophyta</taxon>
        <taxon>Tracheophyta</taxon>
        <taxon>Spermatophyta</taxon>
        <taxon>Magnoliopsida</taxon>
        <taxon>eudicotyledons</taxon>
        <taxon>Gunneridae</taxon>
        <taxon>Pentapetalae</taxon>
        <taxon>rosids</taxon>
        <taxon>fabids</taxon>
        <taxon>Cucurbitales</taxon>
        <taxon>Cucurbitaceae</taxon>
        <taxon>Cucurbiteae</taxon>
        <taxon>Cucurbita</taxon>
    </lineage>
</organism>
<dbReference type="Proteomes" id="UP000504609">
    <property type="component" value="Unplaced"/>
</dbReference>
<dbReference type="PROSITE" id="PS51754">
    <property type="entry name" value="OVATE"/>
    <property type="match status" value="1"/>
</dbReference>
<dbReference type="PANTHER" id="PTHR33057">
    <property type="entry name" value="TRANSCRIPTION REPRESSOR OFP7-RELATED"/>
    <property type="match status" value="1"/>
</dbReference>
<evidence type="ECO:0000259" key="7">
    <source>
        <dbReference type="PROSITE" id="PS51754"/>
    </source>
</evidence>
<evidence type="ECO:0000256" key="4">
    <source>
        <dbReference type="ARBA" id="ARBA00023163"/>
    </source>
</evidence>
<keyword evidence="4 6" id="KW-0804">Transcription</keyword>
<keyword evidence="3 6" id="KW-0805">Transcription regulation</keyword>
<dbReference type="GO" id="GO:0045892">
    <property type="term" value="P:negative regulation of DNA-templated transcription"/>
    <property type="evidence" value="ECO:0007669"/>
    <property type="project" value="UniProtKB-UniRule"/>
</dbReference>
<dbReference type="KEGG" id="cmos:111460453"/>
<dbReference type="InterPro" id="IPR038933">
    <property type="entry name" value="Ovate"/>
</dbReference>
<dbReference type="Pfam" id="PF04844">
    <property type="entry name" value="Ovate"/>
    <property type="match status" value="1"/>
</dbReference>
<dbReference type="InterPro" id="IPR006458">
    <property type="entry name" value="Ovate_C"/>
</dbReference>
<evidence type="ECO:0000256" key="5">
    <source>
        <dbReference type="ARBA" id="ARBA00023242"/>
    </source>
</evidence>
<reference evidence="9" key="1">
    <citation type="submission" date="2025-08" db="UniProtKB">
        <authorList>
            <consortium name="RefSeq"/>
        </authorList>
    </citation>
    <scope>IDENTIFICATION</scope>
    <source>
        <tissue evidence="9">Young leaves</tissue>
    </source>
</reference>
<dbReference type="NCBIfam" id="TIGR01568">
    <property type="entry name" value="A_thal_3678"/>
    <property type="match status" value="1"/>
</dbReference>
<evidence type="ECO:0000256" key="2">
    <source>
        <dbReference type="ARBA" id="ARBA00022491"/>
    </source>
</evidence>
<name>A0A6J1H878_CUCMO</name>
<protein>
    <recommendedName>
        <fullName evidence="6">Transcription repressor</fullName>
    </recommendedName>
    <alternativeName>
        <fullName evidence="6">Ovate family protein</fullName>
    </alternativeName>
</protein>
<keyword evidence="8" id="KW-1185">Reference proteome</keyword>
<accession>A0A6J1H878</accession>
<keyword evidence="2 6" id="KW-0678">Repressor</keyword>
<evidence type="ECO:0000313" key="9">
    <source>
        <dbReference type="RefSeq" id="XP_022959494.1"/>
    </source>
</evidence>